<dbReference type="InterPro" id="IPR029063">
    <property type="entry name" value="SAM-dependent_MTases_sf"/>
</dbReference>
<accession>A0A2N5A4N3</accession>
<organism evidence="1 2">
    <name type="scientific">Klebsiella variicola</name>
    <dbReference type="NCBI Taxonomy" id="244366"/>
    <lineage>
        <taxon>Bacteria</taxon>
        <taxon>Pseudomonadati</taxon>
        <taxon>Pseudomonadota</taxon>
        <taxon>Gammaproteobacteria</taxon>
        <taxon>Enterobacterales</taxon>
        <taxon>Enterobacteriaceae</taxon>
        <taxon>Klebsiella/Raoultella group</taxon>
        <taxon>Klebsiella</taxon>
        <taxon>Klebsiella pneumoniae complex</taxon>
    </lineage>
</organism>
<dbReference type="EMBL" id="PICB01002765">
    <property type="protein sequence ID" value="PLP37905.1"/>
    <property type="molecule type" value="Genomic_DNA"/>
</dbReference>
<keyword evidence="1" id="KW-0808">Transferase</keyword>
<dbReference type="Proteomes" id="UP000234473">
    <property type="component" value="Unassembled WGS sequence"/>
</dbReference>
<name>A0A2N5A4N3_KLEVA</name>
<evidence type="ECO:0000313" key="2">
    <source>
        <dbReference type="Proteomes" id="UP000234473"/>
    </source>
</evidence>
<protein>
    <submittedName>
        <fullName evidence="1">Methyltransferase</fullName>
    </submittedName>
</protein>
<dbReference type="AlphaFoldDB" id="A0A2N5A4N3"/>
<comment type="caution">
    <text evidence="1">The sequence shown here is derived from an EMBL/GenBank/DDBJ whole genome shotgun (WGS) entry which is preliminary data.</text>
</comment>
<gene>
    <name evidence="1" type="ORF">CWM98_34270</name>
</gene>
<reference evidence="1 2" key="1">
    <citation type="submission" date="2017-11" db="EMBL/GenBank/DDBJ databases">
        <authorList>
            <person name="Han C.G."/>
        </authorList>
    </citation>
    <scope>NUCLEOTIDE SEQUENCE [LARGE SCALE GENOMIC DNA]</scope>
    <source>
        <strain evidence="1 2">A5</strain>
    </source>
</reference>
<reference evidence="1 2" key="2">
    <citation type="submission" date="2018-01" db="EMBL/GenBank/DDBJ databases">
        <title>Genomic study of Klebsiella pneumoniae.</title>
        <authorList>
            <person name="Yang Y."/>
            <person name="Bicalho R."/>
        </authorList>
    </citation>
    <scope>NUCLEOTIDE SEQUENCE [LARGE SCALE GENOMIC DNA]</scope>
    <source>
        <strain evidence="1 2">A5</strain>
    </source>
</reference>
<keyword evidence="1" id="KW-0489">Methyltransferase</keyword>
<evidence type="ECO:0000313" key="1">
    <source>
        <dbReference type="EMBL" id="PLP37905.1"/>
    </source>
</evidence>
<dbReference type="GO" id="GO:0008168">
    <property type="term" value="F:methyltransferase activity"/>
    <property type="evidence" value="ECO:0007669"/>
    <property type="project" value="UniProtKB-KW"/>
</dbReference>
<feature type="non-terminal residue" evidence="1">
    <location>
        <position position="1"/>
    </location>
</feature>
<dbReference type="Gene3D" id="3.40.50.150">
    <property type="entry name" value="Vaccinia Virus protein VP39"/>
    <property type="match status" value="1"/>
</dbReference>
<dbReference type="GO" id="GO:0032259">
    <property type="term" value="P:methylation"/>
    <property type="evidence" value="ECO:0007669"/>
    <property type="project" value="UniProtKB-KW"/>
</dbReference>
<sequence length="40" mass="4316">VQGVRRFIEMIGDNPRLTATALQTVGIKGWDGFTLALVNG</sequence>
<proteinExistence type="predicted"/>